<name>A0A7Y0AAU8_9BACT</name>
<organism evidence="1 2">
    <name type="scientific">Hymenobacter polaris</name>
    <dbReference type="NCBI Taxonomy" id="2682546"/>
    <lineage>
        <taxon>Bacteria</taxon>
        <taxon>Pseudomonadati</taxon>
        <taxon>Bacteroidota</taxon>
        <taxon>Cytophagia</taxon>
        <taxon>Cytophagales</taxon>
        <taxon>Hymenobacteraceae</taxon>
        <taxon>Hymenobacter</taxon>
    </lineage>
</organism>
<dbReference type="RefSeq" id="WP_169529293.1">
    <property type="nucleotide sequence ID" value="NZ_JABBGH010000001.1"/>
</dbReference>
<protein>
    <recommendedName>
        <fullName evidence="3">HEAT repeat domain-containing protein</fullName>
    </recommendedName>
</protein>
<keyword evidence="2" id="KW-1185">Reference proteome</keyword>
<accession>A0A7Y0AAU8</accession>
<evidence type="ECO:0008006" key="3">
    <source>
        <dbReference type="Google" id="ProtNLM"/>
    </source>
</evidence>
<gene>
    <name evidence="1" type="ORF">HHL22_01995</name>
</gene>
<reference evidence="1 2" key="1">
    <citation type="submission" date="2020-04" db="EMBL/GenBank/DDBJ databases">
        <title>Hymenobacter polaris sp. nov., isolated from Arctic soil.</title>
        <authorList>
            <person name="Dahal R.H."/>
        </authorList>
    </citation>
    <scope>NUCLEOTIDE SEQUENCE [LARGE SCALE GENOMIC DNA]</scope>
    <source>
        <strain evidence="1 2">RP-2-7</strain>
    </source>
</reference>
<dbReference type="Proteomes" id="UP000559626">
    <property type="component" value="Unassembled WGS sequence"/>
</dbReference>
<proteinExistence type="predicted"/>
<dbReference type="EMBL" id="JABBGH010000001">
    <property type="protein sequence ID" value="NML63966.1"/>
    <property type="molecule type" value="Genomic_DNA"/>
</dbReference>
<dbReference type="InterPro" id="IPR016024">
    <property type="entry name" value="ARM-type_fold"/>
</dbReference>
<evidence type="ECO:0000313" key="1">
    <source>
        <dbReference type="EMBL" id="NML63966.1"/>
    </source>
</evidence>
<dbReference type="SUPFAM" id="SSF48371">
    <property type="entry name" value="ARM repeat"/>
    <property type="match status" value="1"/>
</dbReference>
<sequence>MSKLSPDLLVRAATYYDLAQTEQRAVLRDILIAADADPAGFVQQVEQEPFNELNNLPVFYEALAQGADRWSDFFLAEAQRLLAAASSVAEPAKVLTHLREFAFLSTTGFSHRRKLVALFGPILRHANPIFRFHAVQLLGEFVSSSDRVVMQDMQALQRDVNWRVRYVAYLTLLDVEGGAHVAALAWPDWLRAKFFQPFAIA</sequence>
<evidence type="ECO:0000313" key="2">
    <source>
        <dbReference type="Proteomes" id="UP000559626"/>
    </source>
</evidence>
<comment type="caution">
    <text evidence="1">The sequence shown here is derived from an EMBL/GenBank/DDBJ whole genome shotgun (WGS) entry which is preliminary data.</text>
</comment>
<dbReference type="AlphaFoldDB" id="A0A7Y0AAU8"/>